<evidence type="ECO:0000313" key="2">
    <source>
        <dbReference type="EMBL" id="ODM92392.1"/>
    </source>
</evidence>
<evidence type="ECO:0000259" key="1">
    <source>
        <dbReference type="Pfam" id="PF08445"/>
    </source>
</evidence>
<dbReference type="SUPFAM" id="SSF55729">
    <property type="entry name" value="Acyl-CoA N-acyltransferases (Nat)"/>
    <property type="match status" value="1"/>
</dbReference>
<evidence type="ECO:0000313" key="3">
    <source>
        <dbReference type="Proteomes" id="UP000094527"/>
    </source>
</evidence>
<proteinExistence type="predicted"/>
<dbReference type="InterPro" id="IPR053225">
    <property type="entry name" value="Acyl-CoA_N-acyltransferase"/>
</dbReference>
<dbReference type="Proteomes" id="UP000094527">
    <property type="component" value="Unassembled WGS sequence"/>
</dbReference>
<dbReference type="Pfam" id="PF08445">
    <property type="entry name" value="FR47"/>
    <property type="match status" value="1"/>
</dbReference>
<feature type="domain" description="GCN5-related N-acetyltransferase Rv2170-like" evidence="1">
    <location>
        <begin position="213"/>
        <end position="290"/>
    </location>
</feature>
<dbReference type="GO" id="GO:0016747">
    <property type="term" value="F:acyltransferase activity, transferring groups other than amino-acyl groups"/>
    <property type="evidence" value="ECO:0007669"/>
    <property type="project" value="InterPro"/>
</dbReference>
<reference evidence="2 3" key="1">
    <citation type="journal article" date="2016" name="Genome Biol. Evol.">
        <title>Gene Family Evolution Reflects Adaptation to Soil Environmental Stressors in the Genome of the Collembolan Orchesella cincta.</title>
        <authorList>
            <person name="Faddeeva-Vakhrusheva A."/>
            <person name="Derks M.F."/>
            <person name="Anvar S.Y."/>
            <person name="Agamennone V."/>
            <person name="Suring W."/>
            <person name="Smit S."/>
            <person name="van Straalen N.M."/>
            <person name="Roelofs D."/>
        </authorList>
    </citation>
    <scope>NUCLEOTIDE SEQUENCE [LARGE SCALE GENOMIC DNA]</scope>
    <source>
        <tissue evidence="2">Mixed pool</tissue>
    </source>
</reference>
<accession>A0A1D2MHL3</accession>
<dbReference type="OMA" id="QNWPKYC"/>
<dbReference type="Gene3D" id="3.40.630.30">
    <property type="match status" value="2"/>
</dbReference>
<dbReference type="PANTHER" id="PTHR20958:SF6">
    <property type="entry name" value="GLYCINE N-ACYLTRANSFERASE-LIKE PROTEIN"/>
    <property type="match status" value="1"/>
</dbReference>
<keyword evidence="3" id="KW-1185">Reference proteome</keyword>
<dbReference type="AlphaFoldDB" id="A0A1D2MHL3"/>
<sequence>MKKFELLTIETLSKIRPVLESKLPISGMMLNIINAAVKSSKNSEEGLRTIYGYDGAVNLDTLFIVTLFKRTNDKQFTVMYTHDDDAVTTEMLTAFSELHDWSKPYVFGAIPEAFSVHLEKIAIEKGGSISRNLCADMYLPMEDALKLDLNKMDFKDEFEVDKLTEENALKVDSHWKYGKGGEFMAEVIKSSVSAGVFKRKTDPNTGETSSSRANEDLVSWIVFIELGTLNALYTSEDHRRRGLAQWTLEAGSKWAAEAGFIPMCEIEEYNVQSRSLVEKVGYKLLHNVNWMYYVPSGEN</sequence>
<comment type="caution">
    <text evidence="2">The sequence shown here is derived from an EMBL/GenBank/DDBJ whole genome shotgun (WGS) entry which is preliminary data.</text>
</comment>
<dbReference type="InterPro" id="IPR013653">
    <property type="entry name" value="GCN5-like_dom"/>
</dbReference>
<organism evidence="2 3">
    <name type="scientific">Orchesella cincta</name>
    <name type="common">Springtail</name>
    <name type="synonym">Podura cincta</name>
    <dbReference type="NCBI Taxonomy" id="48709"/>
    <lineage>
        <taxon>Eukaryota</taxon>
        <taxon>Metazoa</taxon>
        <taxon>Ecdysozoa</taxon>
        <taxon>Arthropoda</taxon>
        <taxon>Hexapoda</taxon>
        <taxon>Collembola</taxon>
        <taxon>Entomobryomorpha</taxon>
        <taxon>Entomobryoidea</taxon>
        <taxon>Orchesellidae</taxon>
        <taxon>Orchesellinae</taxon>
        <taxon>Orchesella</taxon>
    </lineage>
</organism>
<protein>
    <recommendedName>
        <fullName evidence="1">GCN5-related N-acetyltransferase Rv2170-like domain-containing protein</fullName>
    </recommendedName>
</protein>
<gene>
    <name evidence="2" type="ORF">Ocin01_14290</name>
</gene>
<name>A0A1D2MHL3_ORCCI</name>
<dbReference type="CDD" id="cd04301">
    <property type="entry name" value="NAT_SF"/>
    <property type="match status" value="1"/>
</dbReference>
<dbReference type="InterPro" id="IPR016181">
    <property type="entry name" value="Acyl_CoA_acyltransferase"/>
</dbReference>
<dbReference type="EMBL" id="LJIJ01001243">
    <property type="protein sequence ID" value="ODM92392.1"/>
    <property type="molecule type" value="Genomic_DNA"/>
</dbReference>
<dbReference type="PANTHER" id="PTHR20958">
    <property type="entry name" value="GLYCINE N-ACYLTRANSFERASE-LIKE PROTEIN"/>
    <property type="match status" value="1"/>
</dbReference>
<dbReference type="OrthoDB" id="7305308at2759"/>